<dbReference type="InterPro" id="IPR035979">
    <property type="entry name" value="RBD_domain_sf"/>
</dbReference>
<dbReference type="Gene3D" id="3.30.70.330">
    <property type="match status" value="1"/>
</dbReference>
<evidence type="ECO:0000259" key="6">
    <source>
        <dbReference type="PROSITE" id="PS50102"/>
    </source>
</evidence>
<gene>
    <name evidence="8" type="primary">LOC125777544</name>
</gene>
<evidence type="ECO:0000256" key="3">
    <source>
        <dbReference type="ARBA" id="ARBA00023242"/>
    </source>
</evidence>
<feature type="compositionally biased region" description="Low complexity" evidence="5">
    <location>
        <begin position="193"/>
        <end position="210"/>
    </location>
</feature>
<feature type="compositionally biased region" description="Basic and acidic residues" evidence="5">
    <location>
        <begin position="160"/>
        <end position="175"/>
    </location>
</feature>
<evidence type="ECO:0000313" key="8">
    <source>
        <dbReference type="RefSeq" id="XP_049308601.1"/>
    </source>
</evidence>
<dbReference type="Pfam" id="PF00076">
    <property type="entry name" value="RRM_1"/>
    <property type="match status" value="1"/>
</dbReference>
<feature type="compositionally biased region" description="Acidic residues" evidence="5">
    <location>
        <begin position="81"/>
        <end position="93"/>
    </location>
</feature>
<dbReference type="InterPro" id="IPR012677">
    <property type="entry name" value="Nucleotide-bd_a/b_plait_sf"/>
</dbReference>
<dbReference type="RefSeq" id="XP_049308601.1">
    <property type="nucleotide sequence ID" value="XM_049452644.1"/>
</dbReference>
<proteinExistence type="predicted"/>
<evidence type="ECO:0000313" key="7">
    <source>
        <dbReference type="Proteomes" id="UP001652620"/>
    </source>
</evidence>
<keyword evidence="7" id="KW-1185">Reference proteome</keyword>
<dbReference type="PANTHER" id="PTHR15683:SF8">
    <property type="entry name" value="SCAFFOLD ATTACHMENT FACTOR B, ISOFORM B"/>
    <property type="match status" value="1"/>
</dbReference>
<evidence type="ECO:0000256" key="1">
    <source>
        <dbReference type="ARBA" id="ARBA00004123"/>
    </source>
</evidence>
<feature type="compositionally biased region" description="Basic and acidic residues" evidence="5">
    <location>
        <begin position="106"/>
        <end position="121"/>
    </location>
</feature>
<dbReference type="GeneID" id="125777544"/>
<feature type="domain" description="RRM" evidence="6">
    <location>
        <begin position="211"/>
        <end position="289"/>
    </location>
</feature>
<dbReference type="InterPro" id="IPR051738">
    <property type="entry name" value="SAF_Modulators"/>
</dbReference>
<keyword evidence="2 4" id="KW-0694">RNA-binding</keyword>
<dbReference type="PANTHER" id="PTHR15683">
    <property type="entry name" value="SCAFFOLD ATTACHMENT FACTOR B-RELATED"/>
    <property type="match status" value="1"/>
</dbReference>
<evidence type="ECO:0000256" key="2">
    <source>
        <dbReference type="ARBA" id="ARBA00022884"/>
    </source>
</evidence>
<reference evidence="8" key="1">
    <citation type="submission" date="2025-08" db="UniProtKB">
        <authorList>
            <consortium name="RefSeq"/>
        </authorList>
    </citation>
    <scope>IDENTIFICATION</scope>
    <source>
        <tissue evidence="8">Adult</tissue>
    </source>
</reference>
<comment type="subcellular location">
    <subcellularLocation>
        <location evidence="1">Nucleus</location>
    </subcellularLocation>
</comment>
<dbReference type="SUPFAM" id="SSF54928">
    <property type="entry name" value="RNA-binding domain, RBD"/>
    <property type="match status" value="1"/>
</dbReference>
<dbReference type="Proteomes" id="UP001652620">
    <property type="component" value="Chromosome 3"/>
</dbReference>
<dbReference type="SMART" id="SM00360">
    <property type="entry name" value="RRM"/>
    <property type="match status" value="1"/>
</dbReference>
<feature type="region of interest" description="Disordered" evidence="5">
    <location>
        <begin position="68"/>
        <end position="211"/>
    </location>
</feature>
<keyword evidence="3" id="KW-0539">Nucleus</keyword>
<sequence>MWDSEVQDKSMEDKDETEVFEYILEDKLRVEEITFEEQGTFNDVNNKISPLEIEENAKDEIKYLAERDVEVDNGSVSNDGPEGEEENAGESNEESINVTIGEDEQILLHDKAPDEKEKCTDAEGDTTGKNSAQKSTKTVAALDDTRTSKGGSSSSKCSKRKDEKSGDKKDEDISEQKSSSNKSSQKDDKEKSSVNISTKSSSTGKQTTPSRNLWISGLSSLTRARDLKTIFSKYGKVVGAKVVTNTRTPATRCYDYVTMPSSSNASPCIENLHHTELHGRIISVELSNSTSVAKTRLDKTKIDPVGKADVVTTIWELLIPWQLALKQPDT</sequence>
<protein>
    <submittedName>
        <fullName evidence="8">SAFB-like transcription modulator</fullName>
    </submittedName>
</protein>
<name>A0ABM3JH89_BACDO</name>
<organism evidence="7 8">
    <name type="scientific">Bactrocera dorsalis</name>
    <name type="common">Oriental fruit fly</name>
    <name type="synonym">Dacus dorsalis</name>
    <dbReference type="NCBI Taxonomy" id="27457"/>
    <lineage>
        <taxon>Eukaryota</taxon>
        <taxon>Metazoa</taxon>
        <taxon>Ecdysozoa</taxon>
        <taxon>Arthropoda</taxon>
        <taxon>Hexapoda</taxon>
        <taxon>Insecta</taxon>
        <taxon>Pterygota</taxon>
        <taxon>Neoptera</taxon>
        <taxon>Endopterygota</taxon>
        <taxon>Diptera</taxon>
        <taxon>Brachycera</taxon>
        <taxon>Muscomorpha</taxon>
        <taxon>Tephritoidea</taxon>
        <taxon>Tephritidae</taxon>
        <taxon>Bactrocera</taxon>
        <taxon>Bactrocera</taxon>
    </lineage>
</organism>
<feature type="compositionally biased region" description="Polar residues" evidence="5">
    <location>
        <begin position="127"/>
        <end position="138"/>
    </location>
</feature>
<accession>A0ABM3JH89</accession>
<evidence type="ECO:0000256" key="5">
    <source>
        <dbReference type="SAM" id="MobiDB-lite"/>
    </source>
</evidence>
<dbReference type="InterPro" id="IPR000504">
    <property type="entry name" value="RRM_dom"/>
</dbReference>
<dbReference type="PROSITE" id="PS50102">
    <property type="entry name" value="RRM"/>
    <property type="match status" value="1"/>
</dbReference>
<evidence type="ECO:0000256" key="4">
    <source>
        <dbReference type="PROSITE-ProRule" id="PRU00176"/>
    </source>
</evidence>